<keyword evidence="2" id="KW-1185">Reference proteome</keyword>
<evidence type="ECO:0008006" key="3">
    <source>
        <dbReference type="Google" id="ProtNLM"/>
    </source>
</evidence>
<evidence type="ECO:0000313" key="1">
    <source>
        <dbReference type="EMBL" id="KAK8844505.1"/>
    </source>
</evidence>
<dbReference type="Proteomes" id="UP001470230">
    <property type="component" value="Unassembled WGS sequence"/>
</dbReference>
<comment type="caution">
    <text evidence="1">The sequence shown here is derived from an EMBL/GenBank/DDBJ whole genome shotgun (WGS) entry which is preliminary data.</text>
</comment>
<reference evidence="1 2" key="1">
    <citation type="submission" date="2024-04" db="EMBL/GenBank/DDBJ databases">
        <title>Tritrichomonas musculus Genome.</title>
        <authorList>
            <person name="Alves-Ferreira E."/>
            <person name="Grigg M."/>
            <person name="Lorenzi H."/>
            <person name="Galac M."/>
        </authorList>
    </citation>
    <scope>NUCLEOTIDE SEQUENCE [LARGE SCALE GENOMIC DNA]</scope>
    <source>
        <strain evidence="1 2">EAF2021</strain>
    </source>
</reference>
<dbReference type="PANTHER" id="PTHR24159:SF5">
    <property type="entry name" value="ANK_REP_REGION DOMAIN-CONTAINING PROTEIN"/>
    <property type="match status" value="1"/>
</dbReference>
<protein>
    <recommendedName>
        <fullName evidence="3">DUF3447 domain-containing protein</fullName>
    </recommendedName>
</protein>
<proteinExistence type="predicted"/>
<sequence length="403" mass="48306">MSVQQFLYEMQKIQGILLEFLNEKEFAEENSQNLNKLFDDLKICDDQYKLKSLLHLLTKIANNHYRCSNFFSNIFQILLLFKKDIKKHFSNWDIFNIFKSNKRILLFLVEEELMIMDDRVAKEIVTSYKCKKSKYPQYFAPEIKPYINENWFQEDKELIEEINKEIPENFYELRKIGENETTICTLIQKDMIKDFVVHINRNNLPLDMKIESSIYETNCLLVKKNNISLIEYAAFFGSIQIFKYLKIEGVELTSFLWPFAIHGKNAEIIHLLEDNDKPSSYQCKQFLMKSIKYHHNDVAKFFLDSYLQNEEDDSQVALFKSLKYYNFAFIQNSLLNESSFVVLCRDDYYPIADILLKHKNIDMNKKLFILKLLFLIELTKKFFIMQHYILQLKIITLKLLNFY</sequence>
<organism evidence="1 2">
    <name type="scientific">Tritrichomonas musculus</name>
    <dbReference type="NCBI Taxonomy" id="1915356"/>
    <lineage>
        <taxon>Eukaryota</taxon>
        <taxon>Metamonada</taxon>
        <taxon>Parabasalia</taxon>
        <taxon>Tritrichomonadida</taxon>
        <taxon>Tritrichomonadidae</taxon>
        <taxon>Tritrichomonas</taxon>
    </lineage>
</organism>
<accession>A0ABR2HEN8</accession>
<dbReference type="InterPro" id="IPR036770">
    <property type="entry name" value="Ankyrin_rpt-contain_sf"/>
</dbReference>
<name>A0ABR2HEN8_9EUKA</name>
<evidence type="ECO:0000313" key="2">
    <source>
        <dbReference type="Proteomes" id="UP001470230"/>
    </source>
</evidence>
<gene>
    <name evidence="1" type="ORF">M9Y10_024369</name>
</gene>
<dbReference type="EMBL" id="JAPFFF010000032">
    <property type="protein sequence ID" value="KAK8844505.1"/>
    <property type="molecule type" value="Genomic_DNA"/>
</dbReference>
<dbReference type="PANTHER" id="PTHR24159">
    <property type="match status" value="1"/>
</dbReference>
<dbReference type="SUPFAM" id="SSF48403">
    <property type="entry name" value="Ankyrin repeat"/>
    <property type="match status" value="1"/>
</dbReference>